<comment type="subcellular location">
    <subcellularLocation>
        <location evidence="1">Membrane</location>
        <topology evidence="1">Multi-pass membrane protein</topology>
    </subcellularLocation>
</comment>
<dbReference type="PANTHER" id="PTHR11003">
    <property type="entry name" value="POTASSIUM CHANNEL, SUBFAMILY K"/>
    <property type="match status" value="1"/>
</dbReference>
<evidence type="ECO:0000256" key="9">
    <source>
        <dbReference type="SAM" id="Phobius"/>
    </source>
</evidence>
<keyword evidence="12" id="KW-1185">Reference proteome</keyword>
<evidence type="ECO:0000313" key="12">
    <source>
        <dbReference type="Proteomes" id="UP000675881"/>
    </source>
</evidence>
<dbReference type="Gene3D" id="1.10.287.70">
    <property type="match status" value="1"/>
</dbReference>
<dbReference type="Proteomes" id="UP000675881">
    <property type="component" value="Chromosome 14"/>
</dbReference>
<feature type="domain" description="Potassium channel" evidence="10">
    <location>
        <begin position="120"/>
        <end position="185"/>
    </location>
</feature>
<feature type="transmembrane region" description="Helical" evidence="9">
    <location>
        <begin position="51"/>
        <end position="73"/>
    </location>
</feature>
<evidence type="ECO:0000256" key="1">
    <source>
        <dbReference type="ARBA" id="ARBA00004141"/>
    </source>
</evidence>
<evidence type="ECO:0000259" key="10">
    <source>
        <dbReference type="Pfam" id="PF07885"/>
    </source>
</evidence>
<evidence type="ECO:0000256" key="4">
    <source>
        <dbReference type="ARBA" id="ARBA00022989"/>
    </source>
</evidence>
<dbReference type="GO" id="GO:0022841">
    <property type="term" value="F:potassium ion leak channel activity"/>
    <property type="evidence" value="ECO:0007669"/>
    <property type="project" value="TreeGrafter"/>
</dbReference>
<name>A0A7R8CP79_LEPSM</name>
<feature type="compositionally biased region" description="Polar residues" evidence="8">
    <location>
        <begin position="13"/>
        <end position="29"/>
    </location>
</feature>
<dbReference type="SUPFAM" id="SSF81324">
    <property type="entry name" value="Voltage-gated potassium channels"/>
    <property type="match status" value="1"/>
</dbReference>
<organism evidence="11 12">
    <name type="scientific">Lepeophtheirus salmonis</name>
    <name type="common">Salmon louse</name>
    <name type="synonym">Caligus salmonis</name>
    <dbReference type="NCBI Taxonomy" id="72036"/>
    <lineage>
        <taxon>Eukaryota</taxon>
        <taxon>Metazoa</taxon>
        <taxon>Ecdysozoa</taxon>
        <taxon>Arthropoda</taxon>
        <taxon>Crustacea</taxon>
        <taxon>Multicrustacea</taxon>
        <taxon>Hexanauplia</taxon>
        <taxon>Copepoda</taxon>
        <taxon>Siphonostomatoida</taxon>
        <taxon>Caligidae</taxon>
        <taxon>Lepeophtheirus</taxon>
    </lineage>
</organism>
<keyword evidence="7" id="KW-0407">Ion channel</keyword>
<dbReference type="GO" id="GO:0030322">
    <property type="term" value="P:stabilization of membrane potential"/>
    <property type="evidence" value="ECO:0007669"/>
    <property type="project" value="TreeGrafter"/>
</dbReference>
<evidence type="ECO:0000256" key="7">
    <source>
        <dbReference type="ARBA" id="ARBA00023303"/>
    </source>
</evidence>
<evidence type="ECO:0000256" key="2">
    <source>
        <dbReference type="ARBA" id="ARBA00022448"/>
    </source>
</evidence>
<accession>A0A7R8CP79</accession>
<feature type="compositionally biased region" description="Basic and acidic residues" evidence="8">
    <location>
        <begin position="1"/>
        <end position="12"/>
    </location>
</feature>
<dbReference type="AlphaFoldDB" id="A0A7R8CP79"/>
<keyword evidence="2" id="KW-0813">Transport</keyword>
<dbReference type="PANTHER" id="PTHR11003:SF291">
    <property type="entry name" value="IP11374P"/>
    <property type="match status" value="1"/>
</dbReference>
<evidence type="ECO:0000313" key="11">
    <source>
        <dbReference type="EMBL" id="CAF2847398.1"/>
    </source>
</evidence>
<reference evidence="11" key="1">
    <citation type="submission" date="2021-02" db="EMBL/GenBank/DDBJ databases">
        <authorList>
            <person name="Bekaert M."/>
        </authorList>
    </citation>
    <scope>NUCLEOTIDE SEQUENCE</scope>
    <source>
        <strain evidence="11">IoA-00</strain>
    </source>
</reference>
<feature type="region of interest" description="Disordered" evidence="8">
    <location>
        <begin position="1"/>
        <end position="32"/>
    </location>
</feature>
<dbReference type="GO" id="GO:0005886">
    <property type="term" value="C:plasma membrane"/>
    <property type="evidence" value="ECO:0007669"/>
    <property type="project" value="TreeGrafter"/>
</dbReference>
<dbReference type="InterPro" id="IPR013099">
    <property type="entry name" value="K_chnl_dom"/>
</dbReference>
<dbReference type="EMBL" id="HG994593">
    <property type="protein sequence ID" value="CAF2847398.1"/>
    <property type="molecule type" value="Genomic_DNA"/>
</dbReference>
<evidence type="ECO:0000256" key="8">
    <source>
        <dbReference type="SAM" id="MobiDB-lite"/>
    </source>
</evidence>
<keyword evidence="4 9" id="KW-1133">Transmembrane helix</keyword>
<evidence type="ECO:0000256" key="6">
    <source>
        <dbReference type="ARBA" id="ARBA00023136"/>
    </source>
</evidence>
<dbReference type="InterPro" id="IPR003280">
    <property type="entry name" value="2pore_dom_K_chnl"/>
</dbReference>
<proteinExistence type="predicted"/>
<feature type="transmembrane region" description="Helical" evidence="9">
    <location>
        <begin position="161"/>
        <end position="179"/>
    </location>
</feature>
<dbReference type="GO" id="GO:0015271">
    <property type="term" value="F:outward rectifier potassium channel activity"/>
    <property type="evidence" value="ECO:0007669"/>
    <property type="project" value="TreeGrafter"/>
</dbReference>
<dbReference type="OrthoDB" id="297496at2759"/>
<evidence type="ECO:0000256" key="5">
    <source>
        <dbReference type="ARBA" id="ARBA00023065"/>
    </source>
</evidence>
<sequence length="238" mass="27130">MTAPKAVKEPKQKTTTRQSESDHTPQSQPTKDEESTSAVYCIPYYFKKKPLATLFVVVLINWLISMVSAAIFIELEGPAQTARLRSTQELETEVISLRNNFSQDFKLDYFMIYSSKLKTLSIQKNNKEIIWDMLSSCAFITSVSSTTGYGDIIPLTLGGKIFTIIYALYGIPIFIWYIVKLGVLFRVLVMRLIFWGVKIFEVGCFNWRKKKSIDKCTSICFRRGKNGIQYIIQGTHGG</sequence>
<keyword evidence="3 9" id="KW-0812">Transmembrane</keyword>
<dbReference type="Pfam" id="PF07885">
    <property type="entry name" value="Ion_trans_2"/>
    <property type="match status" value="1"/>
</dbReference>
<evidence type="ECO:0000256" key="3">
    <source>
        <dbReference type="ARBA" id="ARBA00022692"/>
    </source>
</evidence>
<keyword evidence="5" id="KW-0406">Ion transport</keyword>
<keyword evidence="6 9" id="KW-0472">Membrane</keyword>
<protein>
    <submittedName>
        <fullName evidence="11">KCNK1</fullName>
    </submittedName>
</protein>
<gene>
    <name evidence="11" type="ORF">LSAA_5150</name>
</gene>